<dbReference type="PANTHER" id="PTHR43520">
    <property type="entry name" value="ATP7, ISOFORM B"/>
    <property type="match status" value="1"/>
</dbReference>
<dbReference type="InterPro" id="IPR023298">
    <property type="entry name" value="ATPase_P-typ_TM_dom_sf"/>
</dbReference>
<keyword evidence="7 18" id="KW-0479">Metal-binding</keyword>
<gene>
    <name evidence="20" type="ORF">MSL71_47690</name>
</gene>
<evidence type="ECO:0000256" key="8">
    <source>
        <dbReference type="ARBA" id="ARBA00022737"/>
    </source>
</evidence>
<dbReference type="InterPro" id="IPR044492">
    <property type="entry name" value="P_typ_ATPase_HD_dom"/>
</dbReference>
<evidence type="ECO:0000256" key="6">
    <source>
        <dbReference type="ARBA" id="ARBA00022692"/>
    </source>
</evidence>
<dbReference type="InterPro" id="IPR006122">
    <property type="entry name" value="HMA_Cu_ion-bd"/>
</dbReference>
<dbReference type="InterPro" id="IPR001757">
    <property type="entry name" value="P_typ_ATPase"/>
</dbReference>
<dbReference type="GO" id="GO:0043682">
    <property type="term" value="F:P-type divalent copper transporter activity"/>
    <property type="evidence" value="ECO:0007669"/>
    <property type="project" value="TreeGrafter"/>
</dbReference>
<proteinExistence type="inferred from homology"/>
<dbReference type="FunFam" id="3.30.70.100:FF:000005">
    <property type="entry name" value="Copper-exporting P-type ATPase A"/>
    <property type="match status" value="1"/>
</dbReference>
<evidence type="ECO:0000256" key="1">
    <source>
        <dbReference type="ARBA" id="ARBA00004651"/>
    </source>
</evidence>
<feature type="transmembrane region" description="Helical" evidence="18">
    <location>
        <begin position="312"/>
        <end position="332"/>
    </location>
</feature>
<dbReference type="InterPro" id="IPR036412">
    <property type="entry name" value="HAD-like_sf"/>
</dbReference>
<evidence type="ECO:0000256" key="18">
    <source>
        <dbReference type="RuleBase" id="RU362081"/>
    </source>
</evidence>
<dbReference type="PRINTS" id="PR00943">
    <property type="entry name" value="CUATPASE"/>
</dbReference>
<dbReference type="InterPro" id="IPR018303">
    <property type="entry name" value="ATPase_P-typ_P_site"/>
</dbReference>
<evidence type="ECO:0000256" key="17">
    <source>
        <dbReference type="ARBA" id="ARBA00023136"/>
    </source>
</evidence>
<dbReference type="PRINTS" id="PR00119">
    <property type="entry name" value="CATATPASE"/>
</dbReference>
<dbReference type="InterPro" id="IPR008250">
    <property type="entry name" value="ATPase_P-typ_transduc_dom_A_sf"/>
</dbReference>
<organism evidence="20 21">
    <name type="scientific">Desulfoluna butyratoxydans</name>
    <dbReference type="NCBI Taxonomy" id="231438"/>
    <lineage>
        <taxon>Bacteria</taxon>
        <taxon>Pseudomonadati</taxon>
        <taxon>Thermodesulfobacteriota</taxon>
        <taxon>Desulfobacteria</taxon>
        <taxon>Desulfobacterales</taxon>
        <taxon>Desulfolunaceae</taxon>
        <taxon>Desulfoluna</taxon>
    </lineage>
</organism>
<dbReference type="EC" id="7.2.2.8" evidence="3"/>
<dbReference type="GO" id="GO:0060003">
    <property type="term" value="P:copper ion export"/>
    <property type="evidence" value="ECO:0007669"/>
    <property type="project" value="UniProtKB-ARBA"/>
</dbReference>
<dbReference type="CDD" id="cd00371">
    <property type="entry name" value="HMA"/>
    <property type="match status" value="3"/>
</dbReference>
<evidence type="ECO:0000313" key="20">
    <source>
        <dbReference type="EMBL" id="VFQ47083.1"/>
    </source>
</evidence>
<sequence>MVCVEKIPVYGMSCHRCVAAVTEALEETEGVERADVSLDGASATVTFDDTRADLEGLQRVITGKGFSLVAPDPGLSVPGPGGGLSPMAEVPQVITTHFDVTGMSCANCAAGLEKAFAGYPGVHRASVNFAVERLAVEHEATVSPEEIQEKVASAGFEARVHDETPTGETTFRIEGMSCANCAAAVEKALKKAPGVTGVSVNFSMEKGFVTFDKTQIDEEGVLGVVEAAGYRGIPESVEAEASPLAAKERFRFFFALALTVPLVVLMYTMPFGHVTTNYVMFALATLVFFVSGRTFFEGAWHSLKNRSTNMDVLVTLGVSAAYFYSVFSLFFLDPAAHTFFDSAAMIITFILIGKTIEARAKGKTGQALEKLASLQADKARVVEGETEKTVSAAMVKVGDIIRVLPGEVIPVDGEIIEGQTSIDESMITGEPIPAEKGRGEKVTGATINLTGVMTFRAEHVGSATMLSRIVRMVEDAQADKAPIQRLADTVSNYFVPMVVMAAVVTFTVWYGLVDTALPPGTTRFLFSFQLMIAVLVVACPCALGLATPTAIMVGSGVGLSRGILFKRASVLESISKLDVILFDKTGTITRGMPEVSGVYPVGGASQEMLLTVAASVEANSSHPLAQAIVARAKAEGLELRKTDQATEVSGKGLSAELDGKPAGVGRALFVDADLKGNPEAEALGRKLSDAGETTVYVWHGTEVMGVIALSDQVKDDSAEAIKRLRALGVKTAMISGDNERAARSVAEQVGITEVEAEVLPDEKSRIVKKWQEKGFKVGMAGDGINDAPALAQADIGIAVGSGTDIARETGDVILVNNSLLDVEGAIRLGRKTLATIKQNFFWAFFYNVLMIPVAAGILYAPFNLTLKPEMACIAMWFSSITVVLNSLFLKRMASSLGDGAGERAAQP</sequence>
<keyword evidence="17 18" id="KW-0472">Membrane</keyword>
<dbReference type="CDD" id="cd02094">
    <property type="entry name" value="P-type_ATPase_Cu-like"/>
    <property type="match status" value="1"/>
</dbReference>
<dbReference type="InterPro" id="IPR059000">
    <property type="entry name" value="ATPase_P-type_domA"/>
</dbReference>
<dbReference type="PROSITE" id="PS50846">
    <property type="entry name" value="HMA_2"/>
    <property type="match status" value="3"/>
</dbReference>
<evidence type="ECO:0000256" key="12">
    <source>
        <dbReference type="ARBA" id="ARBA00022842"/>
    </source>
</evidence>
<dbReference type="Pfam" id="PF00702">
    <property type="entry name" value="Hydrolase"/>
    <property type="match status" value="1"/>
</dbReference>
<dbReference type="GO" id="GO:0005886">
    <property type="term" value="C:plasma membrane"/>
    <property type="evidence" value="ECO:0007669"/>
    <property type="project" value="UniProtKB-SubCell"/>
</dbReference>
<feature type="transmembrane region" description="Helical" evidence="18">
    <location>
        <begin position="252"/>
        <end position="272"/>
    </location>
</feature>
<feature type="transmembrane region" description="Helical" evidence="18">
    <location>
        <begin position="493"/>
        <end position="512"/>
    </location>
</feature>
<dbReference type="GO" id="GO:0140581">
    <property type="term" value="F:P-type monovalent copper transporter activity"/>
    <property type="evidence" value="ECO:0007669"/>
    <property type="project" value="UniProtKB-EC"/>
</dbReference>
<feature type="transmembrane region" description="Helical" evidence="18">
    <location>
        <begin position="868"/>
        <end position="889"/>
    </location>
</feature>
<keyword evidence="8" id="KW-0677">Repeat</keyword>
<dbReference type="NCBIfam" id="TIGR00003">
    <property type="entry name" value="copper ion binding protein"/>
    <property type="match status" value="2"/>
</dbReference>
<feature type="domain" description="HMA" evidence="19">
    <location>
        <begin position="94"/>
        <end position="159"/>
    </location>
</feature>
<dbReference type="SUPFAM" id="SSF56784">
    <property type="entry name" value="HAD-like"/>
    <property type="match status" value="1"/>
</dbReference>
<dbReference type="Pfam" id="PF00403">
    <property type="entry name" value="HMA"/>
    <property type="match status" value="3"/>
</dbReference>
<dbReference type="SUPFAM" id="SSF81665">
    <property type="entry name" value="Calcium ATPase, transmembrane domain M"/>
    <property type="match status" value="1"/>
</dbReference>
<dbReference type="NCBIfam" id="TIGR01494">
    <property type="entry name" value="ATPase_P-type"/>
    <property type="match status" value="1"/>
</dbReference>
<dbReference type="GO" id="GO:0016887">
    <property type="term" value="F:ATP hydrolysis activity"/>
    <property type="evidence" value="ECO:0007669"/>
    <property type="project" value="InterPro"/>
</dbReference>
<dbReference type="GO" id="GO:0005524">
    <property type="term" value="F:ATP binding"/>
    <property type="evidence" value="ECO:0007669"/>
    <property type="project" value="UniProtKB-UniRule"/>
</dbReference>
<dbReference type="GO" id="GO:0005507">
    <property type="term" value="F:copper ion binding"/>
    <property type="evidence" value="ECO:0007669"/>
    <property type="project" value="InterPro"/>
</dbReference>
<keyword evidence="15" id="KW-0186">Copper</keyword>
<dbReference type="Gene3D" id="3.40.1110.10">
    <property type="entry name" value="Calcium-transporting ATPase, cytoplasmic domain N"/>
    <property type="match status" value="1"/>
</dbReference>
<comment type="similarity">
    <text evidence="2 18">Belongs to the cation transport ATPase (P-type) (TC 3.A.3) family. Type IB subfamily.</text>
</comment>
<dbReference type="SUPFAM" id="SSF81653">
    <property type="entry name" value="Calcium ATPase, transduction domain A"/>
    <property type="match status" value="1"/>
</dbReference>
<dbReference type="PROSITE" id="PS01047">
    <property type="entry name" value="HMA_1"/>
    <property type="match status" value="1"/>
</dbReference>
<dbReference type="RefSeq" id="WP_180146201.1">
    <property type="nucleotide sequence ID" value="NZ_CAADHO010000013.1"/>
</dbReference>
<dbReference type="SFLD" id="SFLDF00027">
    <property type="entry name" value="p-type_atpase"/>
    <property type="match status" value="1"/>
</dbReference>
<evidence type="ECO:0000256" key="16">
    <source>
        <dbReference type="ARBA" id="ARBA00023065"/>
    </source>
</evidence>
<evidence type="ECO:0000256" key="7">
    <source>
        <dbReference type="ARBA" id="ARBA00022723"/>
    </source>
</evidence>
<dbReference type="InterPro" id="IPR006121">
    <property type="entry name" value="HMA_dom"/>
</dbReference>
<evidence type="ECO:0000313" key="21">
    <source>
        <dbReference type="Proteomes" id="UP000507962"/>
    </source>
</evidence>
<feature type="transmembrane region" description="Helical" evidence="18">
    <location>
        <begin position="840"/>
        <end position="862"/>
    </location>
</feature>
<protein>
    <recommendedName>
        <fullName evidence="3">P-type Cu(+) transporter</fullName>
        <ecNumber evidence="3">7.2.2.8</ecNumber>
    </recommendedName>
</protein>
<dbReference type="SFLD" id="SFLDS00003">
    <property type="entry name" value="Haloacid_Dehalogenase"/>
    <property type="match status" value="1"/>
</dbReference>
<evidence type="ECO:0000256" key="15">
    <source>
        <dbReference type="ARBA" id="ARBA00023008"/>
    </source>
</evidence>
<keyword evidence="9 18" id="KW-0547">Nucleotide-binding</keyword>
<evidence type="ECO:0000256" key="11">
    <source>
        <dbReference type="ARBA" id="ARBA00022840"/>
    </source>
</evidence>
<dbReference type="GO" id="GO:0055070">
    <property type="term" value="P:copper ion homeostasis"/>
    <property type="evidence" value="ECO:0007669"/>
    <property type="project" value="TreeGrafter"/>
</dbReference>
<evidence type="ECO:0000256" key="14">
    <source>
        <dbReference type="ARBA" id="ARBA00022989"/>
    </source>
</evidence>
<dbReference type="PANTHER" id="PTHR43520:SF8">
    <property type="entry name" value="P-TYPE CU(+) TRANSPORTER"/>
    <property type="match status" value="1"/>
</dbReference>
<comment type="subcellular location">
    <subcellularLocation>
        <location evidence="1">Cell membrane</location>
        <topology evidence="1">Multi-pass membrane protein</topology>
    </subcellularLocation>
</comment>
<keyword evidence="6 18" id="KW-0812">Transmembrane</keyword>
<keyword evidence="5 18" id="KW-1003">Cell membrane</keyword>
<keyword evidence="12" id="KW-0460">Magnesium</keyword>
<feature type="domain" description="HMA" evidence="19">
    <location>
        <begin position="167"/>
        <end position="233"/>
    </location>
</feature>
<feature type="transmembrane region" description="Helical" evidence="18">
    <location>
        <begin position="524"/>
        <end position="546"/>
    </location>
</feature>
<keyword evidence="11 18" id="KW-0067">ATP-binding</keyword>
<dbReference type="Gene3D" id="2.70.150.10">
    <property type="entry name" value="Calcium-transporting ATPase, cytoplasmic transduction domain A"/>
    <property type="match status" value="1"/>
</dbReference>
<dbReference type="Gene3D" id="3.30.70.100">
    <property type="match status" value="3"/>
</dbReference>
<dbReference type="FunFam" id="2.70.150.10:FF:000020">
    <property type="entry name" value="Copper-exporting P-type ATPase A"/>
    <property type="match status" value="1"/>
</dbReference>
<dbReference type="EMBL" id="CAADHO010000013">
    <property type="protein sequence ID" value="VFQ47083.1"/>
    <property type="molecule type" value="Genomic_DNA"/>
</dbReference>
<dbReference type="SUPFAM" id="SSF55008">
    <property type="entry name" value="HMA, heavy metal-associated domain"/>
    <property type="match status" value="3"/>
</dbReference>
<dbReference type="InterPro" id="IPR023214">
    <property type="entry name" value="HAD_sf"/>
</dbReference>
<evidence type="ECO:0000256" key="3">
    <source>
        <dbReference type="ARBA" id="ARBA00012517"/>
    </source>
</evidence>
<keyword evidence="16" id="KW-0406">Ion transport</keyword>
<feature type="transmembrane region" description="Helical" evidence="18">
    <location>
        <begin position="278"/>
        <end position="300"/>
    </location>
</feature>
<dbReference type="InterPro" id="IPR017969">
    <property type="entry name" value="Heavy-metal-associated_CS"/>
</dbReference>
<dbReference type="NCBIfam" id="TIGR01511">
    <property type="entry name" value="ATPase-IB1_Cu"/>
    <property type="match status" value="1"/>
</dbReference>
<dbReference type="Proteomes" id="UP000507962">
    <property type="component" value="Unassembled WGS sequence"/>
</dbReference>
<evidence type="ECO:0000259" key="19">
    <source>
        <dbReference type="PROSITE" id="PS50846"/>
    </source>
</evidence>
<dbReference type="InterPro" id="IPR036163">
    <property type="entry name" value="HMA_dom_sf"/>
</dbReference>
<evidence type="ECO:0000256" key="2">
    <source>
        <dbReference type="ARBA" id="ARBA00006024"/>
    </source>
</evidence>
<name>A0A4U8YZC3_9BACT</name>
<dbReference type="Pfam" id="PF00122">
    <property type="entry name" value="E1-E2_ATPase"/>
    <property type="match status" value="1"/>
</dbReference>
<evidence type="ECO:0000256" key="13">
    <source>
        <dbReference type="ARBA" id="ARBA00022967"/>
    </source>
</evidence>
<keyword evidence="21" id="KW-1185">Reference proteome</keyword>
<dbReference type="SFLD" id="SFLDG00002">
    <property type="entry name" value="C1.7:_P-type_atpase_like"/>
    <property type="match status" value="1"/>
</dbReference>
<dbReference type="Gene3D" id="3.40.50.1000">
    <property type="entry name" value="HAD superfamily/HAD-like"/>
    <property type="match status" value="1"/>
</dbReference>
<dbReference type="PROSITE" id="PS00154">
    <property type="entry name" value="ATPASE_E1_E2"/>
    <property type="match status" value="1"/>
</dbReference>
<reference evidence="20 21" key="1">
    <citation type="submission" date="2019-03" db="EMBL/GenBank/DDBJ databases">
        <authorList>
            <person name="Nijsse B."/>
        </authorList>
    </citation>
    <scope>NUCLEOTIDE SEQUENCE [LARGE SCALE GENOMIC DNA]</scope>
    <source>
        <strain evidence="20">Desulfoluna butyratoxydans MSL71</strain>
    </source>
</reference>
<feature type="transmembrane region" description="Helical" evidence="18">
    <location>
        <begin position="338"/>
        <end position="356"/>
    </location>
</feature>
<accession>A0A4U8YZC3</accession>
<dbReference type="InterPro" id="IPR023299">
    <property type="entry name" value="ATPase_P-typ_cyto_dom_N"/>
</dbReference>
<dbReference type="InterPro" id="IPR027256">
    <property type="entry name" value="P-typ_ATPase_IB"/>
</dbReference>
<evidence type="ECO:0000256" key="10">
    <source>
        <dbReference type="ARBA" id="ARBA00022796"/>
    </source>
</evidence>
<dbReference type="NCBIfam" id="TIGR01525">
    <property type="entry name" value="ATPase-IB_hvy"/>
    <property type="match status" value="1"/>
</dbReference>
<dbReference type="FunFam" id="3.30.70.100:FF:000001">
    <property type="entry name" value="ATPase copper transporting beta"/>
    <property type="match status" value="1"/>
</dbReference>
<keyword evidence="13" id="KW-1278">Translocase</keyword>
<keyword evidence="10" id="KW-0187">Copper transport</keyword>
<evidence type="ECO:0000256" key="4">
    <source>
        <dbReference type="ARBA" id="ARBA00022448"/>
    </source>
</evidence>
<keyword evidence="14 18" id="KW-1133">Transmembrane helix</keyword>
<dbReference type="AlphaFoldDB" id="A0A4U8YZC3"/>
<evidence type="ECO:0000256" key="9">
    <source>
        <dbReference type="ARBA" id="ARBA00022741"/>
    </source>
</evidence>
<keyword evidence="4" id="KW-0813">Transport</keyword>
<evidence type="ECO:0000256" key="5">
    <source>
        <dbReference type="ARBA" id="ARBA00022475"/>
    </source>
</evidence>
<feature type="domain" description="HMA" evidence="19">
    <location>
        <begin position="3"/>
        <end position="69"/>
    </location>
</feature>